<accession>A0A5B7E2T2</accession>
<comment type="caution">
    <text evidence="1">The sequence shown here is derived from an EMBL/GenBank/DDBJ whole genome shotgun (WGS) entry which is preliminary data.</text>
</comment>
<sequence>MLFAEFRSTACQHGTFVRSLATPCPHCTPTVEAVRRRSVGRGGE</sequence>
<organism evidence="1 2">
    <name type="scientific">Portunus trituberculatus</name>
    <name type="common">Swimming crab</name>
    <name type="synonym">Neptunus trituberculatus</name>
    <dbReference type="NCBI Taxonomy" id="210409"/>
    <lineage>
        <taxon>Eukaryota</taxon>
        <taxon>Metazoa</taxon>
        <taxon>Ecdysozoa</taxon>
        <taxon>Arthropoda</taxon>
        <taxon>Crustacea</taxon>
        <taxon>Multicrustacea</taxon>
        <taxon>Malacostraca</taxon>
        <taxon>Eumalacostraca</taxon>
        <taxon>Eucarida</taxon>
        <taxon>Decapoda</taxon>
        <taxon>Pleocyemata</taxon>
        <taxon>Brachyura</taxon>
        <taxon>Eubrachyura</taxon>
        <taxon>Portunoidea</taxon>
        <taxon>Portunidae</taxon>
        <taxon>Portuninae</taxon>
        <taxon>Portunus</taxon>
    </lineage>
</organism>
<gene>
    <name evidence="1" type="ORF">E2C01_021512</name>
</gene>
<proteinExistence type="predicted"/>
<evidence type="ECO:0000313" key="1">
    <source>
        <dbReference type="EMBL" id="MPC28311.1"/>
    </source>
</evidence>
<keyword evidence="2" id="KW-1185">Reference proteome</keyword>
<evidence type="ECO:0000313" key="2">
    <source>
        <dbReference type="Proteomes" id="UP000324222"/>
    </source>
</evidence>
<dbReference type="EMBL" id="VSRR010001891">
    <property type="protein sequence ID" value="MPC28311.1"/>
    <property type="molecule type" value="Genomic_DNA"/>
</dbReference>
<name>A0A5B7E2T2_PORTR</name>
<dbReference type="AlphaFoldDB" id="A0A5B7E2T2"/>
<protein>
    <submittedName>
        <fullName evidence="1">Uncharacterized protein</fullName>
    </submittedName>
</protein>
<reference evidence="1 2" key="1">
    <citation type="submission" date="2019-05" db="EMBL/GenBank/DDBJ databases">
        <title>Another draft genome of Portunus trituberculatus and its Hox gene families provides insights of decapod evolution.</title>
        <authorList>
            <person name="Jeong J.-H."/>
            <person name="Song I."/>
            <person name="Kim S."/>
            <person name="Choi T."/>
            <person name="Kim D."/>
            <person name="Ryu S."/>
            <person name="Kim W."/>
        </authorList>
    </citation>
    <scope>NUCLEOTIDE SEQUENCE [LARGE SCALE GENOMIC DNA]</scope>
    <source>
        <tissue evidence="1">Muscle</tissue>
    </source>
</reference>
<dbReference type="Proteomes" id="UP000324222">
    <property type="component" value="Unassembled WGS sequence"/>
</dbReference>